<dbReference type="InterPro" id="IPR009081">
    <property type="entry name" value="PP-bd_ACP"/>
</dbReference>
<dbReference type="Proteomes" id="UP000266272">
    <property type="component" value="Unassembled WGS sequence"/>
</dbReference>
<dbReference type="InterPro" id="IPR036736">
    <property type="entry name" value="ACP-like_sf"/>
</dbReference>
<dbReference type="GO" id="GO:0016746">
    <property type="term" value="F:acyltransferase activity"/>
    <property type="evidence" value="ECO:0007669"/>
    <property type="project" value="UniProtKB-KW"/>
</dbReference>
<dbReference type="InterPro" id="IPR006162">
    <property type="entry name" value="Ppantetheine_attach_site"/>
</dbReference>
<protein>
    <submittedName>
        <fullName evidence="9">Polyketide synthase</fullName>
    </submittedName>
</protein>
<evidence type="ECO:0000256" key="2">
    <source>
        <dbReference type="ARBA" id="ARBA00022553"/>
    </source>
</evidence>
<name>A0A395NTJ8_TRIAR</name>
<dbReference type="CDD" id="cd05195">
    <property type="entry name" value="enoyl_red"/>
    <property type="match status" value="1"/>
</dbReference>
<accession>A0A395NTJ8</accession>
<feature type="domain" description="Carrier" evidence="8">
    <location>
        <begin position="1140"/>
        <end position="1217"/>
    </location>
</feature>
<dbReference type="PANTHER" id="PTHR45681:SF6">
    <property type="entry name" value="POLYKETIDE SYNTHASE 37"/>
    <property type="match status" value="1"/>
</dbReference>
<dbReference type="CDD" id="cd05274">
    <property type="entry name" value="KR_FAS_SDR_x"/>
    <property type="match status" value="1"/>
</dbReference>
<reference evidence="9 10" key="1">
    <citation type="journal article" date="2018" name="PLoS Pathog.">
        <title>Evolution of structural diversity of trichothecenes, a family of toxins produced by plant pathogenic and entomopathogenic fungi.</title>
        <authorList>
            <person name="Proctor R.H."/>
            <person name="McCormick S.P."/>
            <person name="Kim H.S."/>
            <person name="Cardoza R.E."/>
            <person name="Stanley A.M."/>
            <person name="Lindo L."/>
            <person name="Kelly A."/>
            <person name="Brown D.W."/>
            <person name="Lee T."/>
            <person name="Vaughan M.M."/>
            <person name="Alexander N.J."/>
            <person name="Busman M."/>
            <person name="Gutierrez S."/>
        </authorList>
    </citation>
    <scope>NUCLEOTIDE SEQUENCE [LARGE SCALE GENOMIC DNA]</scope>
    <source>
        <strain evidence="9 10">IBT 40837</strain>
    </source>
</reference>
<dbReference type="InterPro" id="IPR013968">
    <property type="entry name" value="PKS_KR"/>
</dbReference>
<dbReference type="SUPFAM" id="SSF50129">
    <property type="entry name" value="GroES-like"/>
    <property type="match status" value="1"/>
</dbReference>
<keyword evidence="3" id="KW-0808">Transferase</keyword>
<dbReference type="PROSITE" id="PS50075">
    <property type="entry name" value="CARRIER"/>
    <property type="match status" value="1"/>
</dbReference>
<keyword evidence="7" id="KW-0012">Acyltransferase</keyword>
<dbReference type="SUPFAM" id="SSF53335">
    <property type="entry name" value="S-adenosyl-L-methionine-dependent methyltransferases"/>
    <property type="match status" value="1"/>
</dbReference>
<evidence type="ECO:0000256" key="5">
    <source>
        <dbReference type="ARBA" id="ARBA00023002"/>
    </source>
</evidence>
<dbReference type="SUPFAM" id="SSF51735">
    <property type="entry name" value="NAD(P)-binding Rossmann-fold domains"/>
    <property type="match status" value="2"/>
</dbReference>
<dbReference type="SUPFAM" id="SSF47336">
    <property type="entry name" value="ACP-like"/>
    <property type="match status" value="1"/>
</dbReference>
<dbReference type="EMBL" id="PXOA01000160">
    <property type="protein sequence ID" value="RFU79402.1"/>
    <property type="molecule type" value="Genomic_DNA"/>
</dbReference>
<evidence type="ECO:0000313" key="10">
    <source>
        <dbReference type="Proteomes" id="UP000266272"/>
    </source>
</evidence>
<dbReference type="InterPro" id="IPR013154">
    <property type="entry name" value="ADH-like_N"/>
</dbReference>
<dbReference type="PANTHER" id="PTHR45681">
    <property type="entry name" value="POLYKETIDE SYNTHASE 44-RELATED"/>
    <property type="match status" value="1"/>
</dbReference>
<dbReference type="InterPro" id="IPR029063">
    <property type="entry name" value="SAM-dependent_MTases_sf"/>
</dbReference>
<dbReference type="Gene3D" id="3.40.50.720">
    <property type="entry name" value="NAD(P)-binding Rossmann-like Domain"/>
    <property type="match status" value="1"/>
</dbReference>
<keyword evidence="6" id="KW-0511">Multifunctional enzyme</keyword>
<dbReference type="InterPro" id="IPR036291">
    <property type="entry name" value="NAD(P)-bd_dom_sf"/>
</dbReference>
<evidence type="ECO:0000313" key="9">
    <source>
        <dbReference type="EMBL" id="RFU79402.1"/>
    </source>
</evidence>
<dbReference type="InterPro" id="IPR050444">
    <property type="entry name" value="Polyketide_Synthase"/>
</dbReference>
<dbReference type="SMART" id="SM00823">
    <property type="entry name" value="PKS_PP"/>
    <property type="match status" value="1"/>
</dbReference>
<evidence type="ECO:0000256" key="1">
    <source>
        <dbReference type="ARBA" id="ARBA00022450"/>
    </source>
</evidence>
<keyword evidence="2" id="KW-0597">Phosphoprotein</keyword>
<keyword evidence="4" id="KW-0521">NADP</keyword>
<keyword evidence="5" id="KW-0560">Oxidoreductase</keyword>
<dbReference type="Gene3D" id="3.40.50.150">
    <property type="entry name" value="Vaccinia Virus protein VP39"/>
    <property type="match status" value="1"/>
</dbReference>
<dbReference type="SMART" id="SM00822">
    <property type="entry name" value="PKS_KR"/>
    <property type="match status" value="1"/>
</dbReference>
<dbReference type="InterPro" id="IPR020806">
    <property type="entry name" value="PKS_PP-bd"/>
</dbReference>
<dbReference type="Gene3D" id="3.90.180.10">
    <property type="entry name" value="Medium-chain alcohol dehydrogenases, catalytic domain"/>
    <property type="match status" value="1"/>
</dbReference>
<evidence type="ECO:0000256" key="4">
    <source>
        <dbReference type="ARBA" id="ARBA00022857"/>
    </source>
</evidence>
<dbReference type="InterPro" id="IPR002364">
    <property type="entry name" value="Quin_OxRdtase/zeta-crystal_CS"/>
</dbReference>
<dbReference type="STRING" id="490622.A0A395NTJ8"/>
<evidence type="ECO:0000256" key="3">
    <source>
        <dbReference type="ARBA" id="ARBA00022679"/>
    </source>
</evidence>
<dbReference type="InterPro" id="IPR057326">
    <property type="entry name" value="KR_dom"/>
</dbReference>
<dbReference type="PROSITE" id="PS01162">
    <property type="entry name" value="QOR_ZETA_CRYSTAL"/>
    <property type="match status" value="1"/>
</dbReference>
<evidence type="ECO:0000259" key="8">
    <source>
        <dbReference type="PROSITE" id="PS50075"/>
    </source>
</evidence>
<dbReference type="PROSITE" id="PS00012">
    <property type="entry name" value="PHOSPHOPANTETHEINE"/>
    <property type="match status" value="1"/>
</dbReference>
<gene>
    <name evidence="9" type="ORF">TARUN_2857</name>
</gene>
<dbReference type="Pfam" id="PF00550">
    <property type="entry name" value="PP-binding"/>
    <property type="match status" value="1"/>
</dbReference>
<comment type="caution">
    <text evidence="9">The sequence shown here is derived from an EMBL/GenBank/DDBJ whole genome shotgun (WGS) entry which is preliminary data.</text>
</comment>
<dbReference type="Pfam" id="PF08240">
    <property type="entry name" value="ADH_N"/>
    <property type="match status" value="1"/>
</dbReference>
<proteinExistence type="predicted"/>
<dbReference type="GO" id="GO:0016491">
    <property type="term" value="F:oxidoreductase activity"/>
    <property type="evidence" value="ECO:0007669"/>
    <property type="project" value="UniProtKB-KW"/>
</dbReference>
<dbReference type="Gene3D" id="1.10.1200.10">
    <property type="entry name" value="ACP-like"/>
    <property type="match status" value="1"/>
</dbReference>
<dbReference type="OrthoDB" id="329835at2759"/>
<dbReference type="AlphaFoldDB" id="A0A395NTJ8"/>
<dbReference type="InterPro" id="IPR011032">
    <property type="entry name" value="GroES-like_sf"/>
</dbReference>
<dbReference type="GO" id="GO:0031177">
    <property type="term" value="F:phosphopantetheine binding"/>
    <property type="evidence" value="ECO:0007669"/>
    <property type="project" value="InterPro"/>
</dbReference>
<evidence type="ECO:0000256" key="7">
    <source>
        <dbReference type="ARBA" id="ARBA00023315"/>
    </source>
</evidence>
<dbReference type="GO" id="GO:0008270">
    <property type="term" value="F:zinc ion binding"/>
    <property type="evidence" value="ECO:0007669"/>
    <property type="project" value="InterPro"/>
</dbReference>
<keyword evidence="10" id="KW-1185">Reference proteome</keyword>
<evidence type="ECO:0000256" key="6">
    <source>
        <dbReference type="ARBA" id="ARBA00023268"/>
    </source>
</evidence>
<dbReference type="SMART" id="SM00829">
    <property type="entry name" value="PKS_ER"/>
    <property type="match status" value="1"/>
</dbReference>
<dbReference type="InterPro" id="IPR020843">
    <property type="entry name" value="ER"/>
</dbReference>
<sequence>MPYRRISSLQEASDGAHCHQRYSIDWKPDATLLTQPSLSQDKIFALPDALAQKDPTDIIAKLESLCFAHLRRYLERRYALGRVPELKPWLQKYVDWAQHQMDRYARGELLHATKDWEILANDDTSLSALEAEVEQMCPEGPLTSAIGRNLGDILDGKFDVLETLFRPEMTEPVYRHGTGIETGNQYMSMYFDVLAHKNSNLVILGIGNGTGGATVPVIETLCRHGDTERGAPRFERYDFTDISPSFLETLNIENDPLQQGFEAEQYDVILAANVLHATKSIDNTLRMVRKLVMYEVTGISTIRSTFSFGLLPVAEWDTHLKRTGFSGIDLELEDASSPKAEYNKLHSVFVSTAESPQQPHRLLSSTVIVINDKSTLQAIIAAELKESLFSSSHLDSILWLSQGGGPTPWNPNSELITGFSRVARQENPLLKFITLSFEKVKNAESVVNSTLAIIEASLSAESDNDAVIDNSFYEIQDGVVQIGRIVEATYINDAVVRKTTQTLPQPGAFGGDPNRALKLVIGSPGLLDTLHFIDDPVYDRPLKEGEVEYKVMAAGLNSLDIMIALGQVVGNELGIEASGIITRTGPNSKLKVGDRVCGDGLGTIATYARTKEQCVAKIPDNMSFALAAGFGVVFITVYVAIFESANIQPGETILIHAGAGGEGQSCIQLAKVRGAEIYVTAGSVAKRNLLINHYGIPKYHIFSSRDLIFAQGIMRMTKGRGVDVVINSLSGAALLSMKKFRYCVRFECVDLRYMARSGSDRFSRYLEALLDLVRQGKISDVVPLNQVPFSQTQEAFCSLQGRANLGKIILVPNEEDIVPIVPSRKTTHTLDPNASFVICGGFGGIGKSICKWIVSRGAKYLIILSRSGASNAASKELVEELESNGTVVKSPKCDVSDAEAHKKALDECAAEGMPPVKGCIQASMVLRDIIFSDMTLDEYYTALRPKLDVSWDLHNLLPKDLDFFVLLSSISGIVGNAGQANYASGNTFQDALARYRVLNGLKATSMDVGAVLLVGYLAEQTQKVEGEGSAKIDLTTHMRKMAVQGMREDELLAIIEALCDPGLPAPTSSNVKTQVVLGLQVPGVFTSSGFDEPIWFRDPLFTHLHRIHLQNRVDGGDNPSQGNRNINYGLLLAAAESVAAGVDIVYDALATKLVRALNIPPEEVQPGKTLTTLGVDSLVAVEIRTFILKQLDADVSVFDLMDLRSLRALSEPVVTRSGFMKTVEEQEE</sequence>
<organism evidence="9 10">
    <name type="scientific">Trichoderma arundinaceum</name>
    <dbReference type="NCBI Taxonomy" id="490622"/>
    <lineage>
        <taxon>Eukaryota</taxon>
        <taxon>Fungi</taxon>
        <taxon>Dikarya</taxon>
        <taxon>Ascomycota</taxon>
        <taxon>Pezizomycotina</taxon>
        <taxon>Sordariomycetes</taxon>
        <taxon>Hypocreomycetidae</taxon>
        <taxon>Hypocreales</taxon>
        <taxon>Hypocreaceae</taxon>
        <taxon>Trichoderma</taxon>
    </lineage>
</organism>
<dbReference type="Pfam" id="PF08659">
    <property type="entry name" value="KR"/>
    <property type="match status" value="1"/>
</dbReference>
<keyword evidence="1" id="KW-0596">Phosphopantetheine</keyword>